<dbReference type="Gene3D" id="2.40.50.140">
    <property type="entry name" value="Nucleic acid-binding proteins"/>
    <property type="match status" value="1"/>
</dbReference>
<dbReference type="InterPro" id="IPR013611">
    <property type="entry name" value="Transp-assoc_OB_typ2"/>
</dbReference>
<dbReference type="InterPro" id="IPR012340">
    <property type="entry name" value="NA-bd_OB-fold"/>
</dbReference>
<evidence type="ECO:0000256" key="10">
    <source>
        <dbReference type="ARBA" id="ARBA00053454"/>
    </source>
</evidence>
<evidence type="ECO:0000256" key="9">
    <source>
        <dbReference type="ARBA" id="ARBA00051890"/>
    </source>
</evidence>
<dbReference type="PROSITE" id="PS50893">
    <property type="entry name" value="ABC_TRANSPORTER_2"/>
    <property type="match status" value="1"/>
</dbReference>
<evidence type="ECO:0000259" key="14">
    <source>
        <dbReference type="PROSITE" id="PS50893"/>
    </source>
</evidence>
<evidence type="ECO:0000256" key="4">
    <source>
        <dbReference type="ARBA" id="ARBA00022741"/>
    </source>
</evidence>
<dbReference type="PATRIC" id="fig|35746.4.peg.4090"/>
<dbReference type="FunFam" id="3.40.50.300:FF:000042">
    <property type="entry name" value="Maltose/maltodextrin ABC transporter, ATP-binding protein"/>
    <property type="match status" value="1"/>
</dbReference>
<comment type="catalytic activity">
    <reaction evidence="9">
        <text>L-arabinose(out) + ATP + H2O = L-arabinose(in) + ADP + phosphate + H(+)</text>
        <dbReference type="Rhea" id="RHEA:30007"/>
        <dbReference type="ChEBI" id="CHEBI:15377"/>
        <dbReference type="ChEBI" id="CHEBI:15378"/>
        <dbReference type="ChEBI" id="CHEBI:17535"/>
        <dbReference type="ChEBI" id="CHEBI:30616"/>
        <dbReference type="ChEBI" id="CHEBI:43474"/>
        <dbReference type="ChEBI" id="CHEBI:456216"/>
        <dbReference type="EC" id="7.5.2.13"/>
    </reaction>
    <physiologicalReaction direction="left-to-right" evidence="9">
        <dbReference type="Rhea" id="RHEA:30008"/>
    </physiologicalReaction>
</comment>
<evidence type="ECO:0000256" key="2">
    <source>
        <dbReference type="ARBA" id="ARBA00022448"/>
    </source>
</evidence>
<evidence type="ECO:0000313" key="16">
    <source>
        <dbReference type="Proteomes" id="UP000066124"/>
    </source>
</evidence>
<dbReference type="GO" id="GO:0008643">
    <property type="term" value="P:carbohydrate transport"/>
    <property type="evidence" value="ECO:0007669"/>
    <property type="project" value="InterPro"/>
</dbReference>
<keyword evidence="4" id="KW-0547">Nucleotide-binding</keyword>
<evidence type="ECO:0000256" key="12">
    <source>
        <dbReference type="ARBA" id="ARBA00065962"/>
    </source>
</evidence>
<dbReference type="Pfam" id="PF00005">
    <property type="entry name" value="ABC_tran"/>
    <property type="match status" value="1"/>
</dbReference>
<dbReference type="KEGG" id="hgi:ABY42_18610"/>
<keyword evidence="6" id="KW-1278">Translocase</keyword>
<dbReference type="InterPro" id="IPR008995">
    <property type="entry name" value="Mo/tungstate-bd_C_term_dom"/>
</dbReference>
<dbReference type="InterPro" id="IPR015855">
    <property type="entry name" value="ABC_transpr_MalK-like"/>
</dbReference>
<dbReference type="GO" id="GO:0055052">
    <property type="term" value="C:ATP-binding cassette (ABC) transporter complex, substrate-binding subunit-containing"/>
    <property type="evidence" value="ECO:0007669"/>
    <property type="project" value="TreeGrafter"/>
</dbReference>
<evidence type="ECO:0000256" key="5">
    <source>
        <dbReference type="ARBA" id="ARBA00022840"/>
    </source>
</evidence>
<keyword evidence="2" id="KW-0813">Transport</keyword>
<accession>A0A0K1IZ84</accession>
<dbReference type="GO" id="GO:0005524">
    <property type="term" value="F:ATP binding"/>
    <property type="evidence" value="ECO:0007669"/>
    <property type="project" value="UniProtKB-KW"/>
</dbReference>
<geneLocation type="plasmid" evidence="15 16">
    <name>pHG3</name>
</geneLocation>
<evidence type="ECO:0000256" key="11">
    <source>
        <dbReference type="ARBA" id="ARBA00061029"/>
    </source>
</evidence>
<organism evidence="15 16">
    <name type="scientific">Haloferax gibbonsii</name>
    <dbReference type="NCBI Taxonomy" id="35746"/>
    <lineage>
        <taxon>Archaea</taxon>
        <taxon>Methanobacteriati</taxon>
        <taxon>Methanobacteriota</taxon>
        <taxon>Stenosarchaea group</taxon>
        <taxon>Halobacteria</taxon>
        <taxon>Halobacteriales</taxon>
        <taxon>Haloferacaceae</taxon>
        <taxon>Haloferax</taxon>
    </lineage>
</organism>
<sequence length="389" mass="42477">MADLTIKNLEKQFDGILAVDDVSIDIADGEFLVIVGPSGCGKSTTLNCVAGLQHPTDGKILLDGEDITTFSPQERDIAMVFQNYALYPHMTVRENLSFGLKMSSDLPKSAIREKAEEIAELLSITDLLDDKPKQLSGGQQQRVALGRAIIREPEAFLMDEPLSNLDAKLRTEMRTELQKLQNDLDTTTIYVTHDQTEAMTMGDKIAVLNGGKLQQLDSPLELYYRPANQFVASFIGNPSMNFLDVTKAMTANGVELRHDQFTFQFADTPAELESSNDSLVLGVRPEKLEIADGTERNTIDATVNVIEPMGDVNHAYVQVGDVELTVTLPGTVYVPEGEDVTLALAESDIHVFDREVGNSLVNPTISTEDLPIENGAQAATGAEPHSTTH</sequence>
<comment type="similarity">
    <text evidence="11">Belongs to the ABC transporter superfamily. Carbohydrate uptake transporter-1 (CUT1) (TC 3.A.1.1) family.</text>
</comment>
<evidence type="ECO:0000256" key="3">
    <source>
        <dbReference type="ARBA" id="ARBA00022475"/>
    </source>
</evidence>
<gene>
    <name evidence="15" type="ORF">ABY42_18610</name>
</gene>
<dbReference type="Proteomes" id="UP000066124">
    <property type="component" value="Plasmid pHG3"/>
</dbReference>
<dbReference type="CDD" id="cd03301">
    <property type="entry name" value="ABC_MalK_N"/>
    <property type="match status" value="1"/>
</dbReference>
<dbReference type="SUPFAM" id="SSF50331">
    <property type="entry name" value="MOP-like"/>
    <property type="match status" value="1"/>
</dbReference>
<keyword evidence="3" id="KW-1003">Cell membrane</keyword>
<evidence type="ECO:0000256" key="13">
    <source>
        <dbReference type="ARBA" id="ARBA00066315"/>
    </source>
</evidence>
<dbReference type="GO" id="GO:0016887">
    <property type="term" value="F:ATP hydrolysis activity"/>
    <property type="evidence" value="ECO:0007669"/>
    <property type="project" value="InterPro"/>
</dbReference>
<comment type="function">
    <text evidence="10">Part of the ABC transporter complex XacGHIJK involved in the uptake of xylose and arabinose. Responsible for energy coupling to the transport system.</text>
</comment>
<evidence type="ECO:0000256" key="6">
    <source>
        <dbReference type="ARBA" id="ARBA00022967"/>
    </source>
</evidence>
<dbReference type="PANTHER" id="PTHR43875">
    <property type="entry name" value="MALTODEXTRIN IMPORT ATP-BINDING PROTEIN MSMX"/>
    <property type="match status" value="1"/>
</dbReference>
<dbReference type="EC" id="7.5.2.13" evidence="13"/>
<protein>
    <recommendedName>
        <fullName evidence="13">ABC-type D-xylose/L-arabinose transporter</fullName>
        <ecNumber evidence="13">7.5.2.13</ecNumber>
    </recommendedName>
</protein>
<dbReference type="SUPFAM" id="SSF52540">
    <property type="entry name" value="P-loop containing nucleoside triphosphate hydrolases"/>
    <property type="match status" value="1"/>
</dbReference>
<dbReference type="PROSITE" id="PS00211">
    <property type="entry name" value="ABC_TRANSPORTER_1"/>
    <property type="match status" value="1"/>
</dbReference>
<name>A0A0K1IZ84_HALGI</name>
<reference evidence="16" key="1">
    <citation type="journal article" date="2015" name="J. Biotechnol.">
        <title>Complete genome sequence of Haloferax gibbonsii strain ARA6, a potential producer of polyhydroxyalkanoates and halocins isolated from Araruama, Rio de Janeiro, Brasil.</title>
        <authorList>
            <person name="Pinto L.H."/>
            <person name="D'Alincourt Carvalho-Assef A.P."/>
            <person name="Vieira R.P."/>
            <person name="Clementino M.M."/>
            <person name="Albano R.M."/>
        </authorList>
    </citation>
    <scope>NUCLEOTIDE SEQUENCE [LARGE SCALE GENOMIC DNA]</scope>
    <source>
        <strain evidence="16">ARA6</strain>
        <plasmid evidence="16">Plasmid pHG3</plasmid>
    </source>
</reference>
<dbReference type="Gene3D" id="2.40.50.100">
    <property type="match status" value="1"/>
</dbReference>
<dbReference type="GeneID" id="25248006"/>
<comment type="subunit">
    <text evidence="12">The complex is composed of two ATP-binding proteins (XacJ and XacK), two transmembrane proteins (XacH and XacI) and a solute-binding protein (XacG).</text>
</comment>
<evidence type="ECO:0000256" key="7">
    <source>
        <dbReference type="ARBA" id="ARBA00023136"/>
    </source>
</evidence>
<comment type="catalytic activity">
    <reaction evidence="8">
        <text>D-xylose(out) + ATP + H2O = D-xylose(in) + ADP + phosphate + H(+)</text>
        <dbReference type="Rhea" id="RHEA:29899"/>
        <dbReference type="ChEBI" id="CHEBI:15377"/>
        <dbReference type="ChEBI" id="CHEBI:15378"/>
        <dbReference type="ChEBI" id="CHEBI:30616"/>
        <dbReference type="ChEBI" id="CHEBI:43474"/>
        <dbReference type="ChEBI" id="CHEBI:53455"/>
        <dbReference type="ChEBI" id="CHEBI:456216"/>
        <dbReference type="EC" id="7.5.2.13"/>
    </reaction>
    <physiologicalReaction direction="left-to-right" evidence="8">
        <dbReference type="Rhea" id="RHEA:29900"/>
    </physiologicalReaction>
</comment>
<feature type="domain" description="ABC transporter" evidence="14">
    <location>
        <begin position="4"/>
        <end position="235"/>
    </location>
</feature>
<keyword evidence="5 15" id="KW-0067">ATP-binding</keyword>
<proteinExistence type="inferred from homology"/>
<evidence type="ECO:0000256" key="1">
    <source>
        <dbReference type="ARBA" id="ARBA00004202"/>
    </source>
</evidence>
<dbReference type="Pfam" id="PF08402">
    <property type="entry name" value="TOBE_2"/>
    <property type="match status" value="1"/>
</dbReference>
<dbReference type="RefSeq" id="WP_050460449.1">
    <property type="nucleotide sequence ID" value="NZ_CP011950.1"/>
</dbReference>
<dbReference type="PANTHER" id="PTHR43875:SF15">
    <property type="entry name" value="TREHALOSE IMPORT ATP-BINDING PROTEIN SUGC"/>
    <property type="match status" value="1"/>
</dbReference>
<keyword evidence="15" id="KW-0614">Plasmid</keyword>
<evidence type="ECO:0000256" key="8">
    <source>
        <dbReference type="ARBA" id="ARBA00050355"/>
    </source>
</evidence>
<dbReference type="AlphaFoldDB" id="A0A0K1IZ84"/>
<comment type="subcellular location">
    <subcellularLocation>
        <location evidence="1">Cell membrane</location>
        <topology evidence="1">Peripheral membrane protein</topology>
    </subcellularLocation>
</comment>
<evidence type="ECO:0000313" key="15">
    <source>
        <dbReference type="EMBL" id="AKU09832.1"/>
    </source>
</evidence>
<dbReference type="InterPro" id="IPR027417">
    <property type="entry name" value="P-loop_NTPase"/>
</dbReference>
<dbReference type="NCBIfam" id="NF008653">
    <property type="entry name" value="PRK11650.1"/>
    <property type="match status" value="1"/>
</dbReference>
<dbReference type="InterPro" id="IPR003439">
    <property type="entry name" value="ABC_transporter-like_ATP-bd"/>
</dbReference>
<dbReference type="Gene3D" id="3.40.50.300">
    <property type="entry name" value="P-loop containing nucleotide triphosphate hydrolases"/>
    <property type="match status" value="1"/>
</dbReference>
<dbReference type="InterPro" id="IPR047641">
    <property type="entry name" value="ABC_transpr_MalK/UgpC-like"/>
</dbReference>
<dbReference type="InterPro" id="IPR003593">
    <property type="entry name" value="AAA+_ATPase"/>
</dbReference>
<dbReference type="SMART" id="SM00382">
    <property type="entry name" value="AAA"/>
    <property type="match status" value="1"/>
</dbReference>
<dbReference type="EMBL" id="CP011950">
    <property type="protein sequence ID" value="AKU09832.1"/>
    <property type="molecule type" value="Genomic_DNA"/>
</dbReference>
<dbReference type="GO" id="GO:0140359">
    <property type="term" value="F:ABC-type transporter activity"/>
    <property type="evidence" value="ECO:0007669"/>
    <property type="project" value="InterPro"/>
</dbReference>
<dbReference type="InterPro" id="IPR017871">
    <property type="entry name" value="ABC_transporter-like_CS"/>
</dbReference>
<keyword evidence="7" id="KW-0472">Membrane</keyword>